<feature type="signal peptide" evidence="2">
    <location>
        <begin position="1"/>
        <end position="17"/>
    </location>
</feature>
<dbReference type="EMBL" id="CM007366">
    <property type="protein sequence ID" value="OIW08890.1"/>
    <property type="molecule type" value="Genomic_DNA"/>
</dbReference>
<dbReference type="Proteomes" id="UP000188354">
    <property type="component" value="Chromosome LG06"/>
</dbReference>
<evidence type="ECO:0000313" key="4">
    <source>
        <dbReference type="Proteomes" id="UP000188354"/>
    </source>
</evidence>
<keyword evidence="2" id="KW-0732">Signal</keyword>
<name>A0A4P1RDX4_LUPAN</name>
<feature type="chain" id="PRO_5020022146" evidence="2">
    <location>
        <begin position="18"/>
        <end position="118"/>
    </location>
</feature>
<keyword evidence="4" id="KW-1185">Reference proteome</keyword>
<gene>
    <name evidence="3" type="ORF">TanjilG_05865</name>
</gene>
<feature type="transmembrane region" description="Helical" evidence="1">
    <location>
        <begin position="94"/>
        <end position="115"/>
    </location>
</feature>
<keyword evidence="1" id="KW-0812">Transmembrane</keyword>
<dbReference type="Gramene" id="OIW08890">
    <property type="protein sequence ID" value="OIW08890"/>
    <property type="gene ID" value="TanjilG_05865"/>
</dbReference>
<evidence type="ECO:0000313" key="3">
    <source>
        <dbReference type="EMBL" id="OIW08890.1"/>
    </source>
</evidence>
<protein>
    <submittedName>
        <fullName evidence="3">Uncharacterized protein</fullName>
    </submittedName>
</protein>
<keyword evidence="1" id="KW-0472">Membrane</keyword>
<reference evidence="3 4" key="1">
    <citation type="journal article" date="2017" name="Plant Biotechnol. J.">
        <title>A comprehensive draft genome sequence for lupin (Lupinus angustifolius), an emerging health food: insights into plant-microbe interactions and legume evolution.</title>
        <authorList>
            <person name="Hane J.K."/>
            <person name="Ming Y."/>
            <person name="Kamphuis L.G."/>
            <person name="Nelson M.N."/>
            <person name="Garg G."/>
            <person name="Atkins C.A."/>
            <person name="Bayer P.E."/>
            <person name="Bravo A."/>
            <person name="Bringans S."/>
            <person name="Cannon S."/>
            <person name="Edwards D."/>
            <person name="Foley R."/>
            <person name="Gao L.L."/>
            <person name="Harrison M.J."/>
            <person name="Huang W."/>
            <person name="Hurgobin B."/>
            <person name="Li S."/>
            <person name="Liu C.W."/>
            <person name="McGrath A."/>
            <person name="Morahan G."/>
            <person name="Murray J."/>
            <person name="Weller J."/>
            <person name="Jian J."/>
            <person name="Singh K.B."/>
        </authorList>
    </citation>
    <scope>NUCLEOTIDE SEQUENCE [LARGE SCALE GENOMIC DNA]</scope>
    <source>
        <strain evidence="4">cv. Tanjil</strain>
        <tissue evidence="3">Whole plant</tissue>
    </source>
</reference>
<organism evidence="3 4">
    <name type="scientific">Lupinus angustifolius</name>
    <name type="common">Narrow-leaved blue lupine</name>
    <dbReference type="NCBI Taxonomy" id="3871"/>
    <lineage>
        <taxon>Eukaryota</taxon>
        <taxon>Viridiplantae</taxon>
        <taxon>Streptophyta</taxon>
        <taxon>Embryophyta</taxon>
        <taxon>Tracheophyta</taxon>
        <taxon>Spermatophyta</taxon>
        <taxon>Magnoliopsida</taxon>
        <taxon>eudicotyledons</taxon>
        <taxon>Gunneridae</taxon>
        <taxon>Pentapetalae</taxon>
        <taxon>rosids</taxon>
        <taxon>fabids</taxon>
        <taxon>Fabales</taxon>
        <taxon>Fabaceae</taxon>
        <taxon>Papilionoideae</taxon>
        <taxon>50 kb inversion clade</taxon>
        <taxon>genistoids sensu lato</taxon>
        <taxon>core genistoids</taxon>
        <taxon>Genisteae</taxon>
        <taxon>Lupinus</taxon>
    </lineage>
</organism>
<evidence type="ECO:0000256" key="2">
    <source>
        <dbReference type="SAM" id="SignalP"/>
    </source>
</evidence>
<accession>A0A4P1RDX4</accession>
<dbReference type="AlphaFoldDB" id="A0A4P1RDX4"/>
<evidence type="ECO:0000256" key="1">
    <source>
        <dbReference type="SAM" id="Phobius"/>
    </source>
</evidence>
<sequence>MRVRFVIWFLFLSCTHAISEQKDLNISKSSMQNEQSAEHYRSIEEAIKLHKKDEEKHELCCDTITKAQRGKGVSGGINVNHRHRRPTNSATTPLLSWISTVCVSLTLTLVFSFHVRLV</sequence>
<proteinExistence type="predicted"/>
<keyword evidence="1" id="KW-1133">Transmembrane helix</keyword>